<reference evidence="2 3" key="1">
    <citation type="submission" date="2023-03" db="EMBL/GenBank/DDBJ databases">
        <title>Draft genome sequence of Thalassotalea insulae KCTC 62186T.</title>
        <authorList>
            <person name="Sawabe T."/>
        </authorList>
    </citation>
    <scope>NUCLEOTIDE SEQUENCE [LARGE SCALE GENOMIC DNA]</scope>
    <source>
        <strain evidence="2 3">KCTC 62186</strain>
    </source>
</reference>
<dbReference type="InterPro" id="IPR014973">
    <property type="entry name" value="DUF1835"/>
</dbReference>
<evidence type="ECO:0000313" key="2">
    <source>
        <dbReference type="EMBL" id="GLX79825.1"/>
    </source>
</evidence>
<evidence type="ECO:0000259" key="1">
    <source>
        <dbReference type="Pfam" id="PF08874"/>
    </source>
</evidence>
<accession>A0ABQ6GZA2</accession>
<dbReference type="RefSeq" id="WP_284245762.1">
    <property type="nucleotide sequence ID" value="NZ_BSST01000001.1"/>
</dbReference>
<evidence type="ECO:0000313" key="3">
    <source>
        <dbReference type="Proteomes" id="UP001157186"/>
    </source>
</evidence>
<protein>
    <recommendedName>
        <fullName evidence="1">DUF1835 domain-containing protein</fullName>
    </recommendedName>
</protein>
<name>A0ABQ6GZA2_9GAMM</name>
<proteinExistence type="predicted"/>
<comment type="caution">
    <text evidence="2">The sequence shown here is derived from an EMBL/GenBank/DDBJ whole genome shotgun (WGS) entry which is preliminary data.</text>
</comment>
<sequence>MSQQPHITPDNTVHILNGDALRECFPPSLSGEIIVARECLVDGDVKGDTFDQLMTNRAAFIEQYPECSKEQYLQSTVPEFKKILALAPDRQVVCWFEQDLFCQVNFWYVCSLLIDNPQLIVYLVRPNKGNEYSFAHMSTRQLIVAFDNKQQLTKEQLKLFAGLWFAYQQQNWQQLESTAAQLSSDFLFVKPAVDAQLARLPDANGLGLPERELLAIMRRQQHLTFTAVFQEFYQSMALYSFGDLQVKAMYDRLLPLV</sequence>
<dbReference type="Pfam" id="PF08874">
    <property type="entry name" value="DUF1835"/>
    <property type="match status" value="1"/>
</dbReference>
<dbReference type="Proteomes" id="UP001157186">
    <property type="component" value="Unassembled WGS sequence"/>
</dbReference>
<dbReference type="EMBL" id="BSST01000001">
    <property type="protein sequence ID" value="GLX79825.1"/>
    <property type="molecule type" value="Genomic_DNA"/>
</dbReference>
<organism evidence="2 3">
    <name type="scientific">Thalassotalea insulae</name>
    <dbReference type="NCBI Taxonomy" id="2056778"/>
    <lineage>
        <taxon>Bacteria</taxon>
        <taxon>Pseudomonadati</taxon>
        <taxon>Pseudomonadota</taxon>
        <taxon>Gammaproteobacteria</taxon>
        <taxon>Alteromonadales</taxon>
        <taxon>Colwelliaceae</taxon>
        <taxon>Thalassotalea</taxon>
    </lineage>
</organism>
<keyword evidence="3" id="KW-1185">Reference proteome</keyword>
<gene>
    <name evidence="2" type="ORF">tinsulaeT_31650</name>
</gene>
<feature type="domain" description="DUF1835" evidence="1">
    <location>
        <begin position="14"/>
        <end position="120"/>
    </location>
</feature>